<dbReference type="Proteomes" id="UP000276232">
    <property type="component" value="Unassembled WGS sequence"/>
</dbReference>
<evidence type="ECO:0000313" key="2">
    <source>
        <dbReference type="Proteomes" id="UP000276232"/>
    </source>
</evidence>
<organism evidence="1 2">
    <name type="scientific">Pseudokineococcus lusitanus</name>
    <dbReference type="NCBI Taxonomy" id="763993"/>
    <lineage>
        <taxon>Bacteria</taxon>
        <taxon>Bacillati</taxon>
        <taxon>Actinomycetota</taxon>
        <taxon>Actinomycetes</taxon>
        <taxon>Kineosporiales</taxon>
        <taxon>Kineosporiaceae</taxon>
        <taxon>Pseudokineococcus</taxon>
    </lineage>
</organism>
<proteinExistence type="predicted"/>
<sequence>MLLATPDPAARRAATAAGRLVWRALPVRTRRALAFRRSFGTFPRRRDPLTFNEKVDHRLLHDRRPALVAAVDKLAAKDAAAAAGVRPARTLWSGTDLRELVGLDLGEHWVLKPNHRGGGLVHLGRGVVDAAGAGRLAEVSRGWLDPGSDEVRMGEWAYSRARRTLLVEERLGVPGEDLPDWKVHVFGGEPVLVQVHHGRFGDHRVRYYRPRWTPTAITARAAPMADVVPPPAHLDEMLAAARRLGAGWDYVRVDLYDLPEGVAFGELTVYPGSGLTDFRDDPVVDAELGRRWVLPGTAQAA</sequence>
<accession>A0A3N1HSX3</accession>
<dbReference type="InterPro" id="IPR029465">
    <property type="entry name" value="ATPgrasp_TupA"/>
</dbReference>
<dbReference type="OrthoDB" id="9791827at2"/>
<comment type="caution">
    <text evidence="1">The sequence shown here is derived from an EMBL/GenBank/DDBJ whole genome shotgun (WGS) entry which is preliminary data.</text>
</comment>
<dbReference type="Pfam" id="PF14305">
    <property type="entry name" value="ATPgrasp_TupA"/>
    <property type="match status" value="1"/>
</dbReference>
<dbReference type="RefSeq" id="WP_123378365.1">
    <property type="nucleotide sequence ID" value="NZ_RJKN01000001.1"/>
</dbReference>
<gene>
    <name evidence="1" type="ORF">EDC03_0229</name>
</gene>
<dbReference type="AlphaFoldDB" id="A0A3N1HSX3"/>
<dbReference type="InParanoid" id="A0A3N1HSX3"/>
<protein>
    <submittedName>
        <fullName evidence="1">Teichuronopeptide biosynthesis TupA-like protein</fullName>
    </submittedName>
</protein>
<evidence type="ECO:0000313" key="1">
    <source>
        <dbReference type="EMBL" id="ROP45624.1"/>
    </source>
</evidence>
<name>A0A3N1HSX3_9ACTN</name>
<keyword evidence="2" id="KW-1185">Reference proteome</keyword>
<dbReference type="EMBL" id="RJKN01000001">
    <property type="protein sequence ID" value="ROP45624.1"/>
    <property type="molecule type" value="Genomic_DNA"/>
</dbReference>
<reference evidence="1 2" key="1">
    <citation type="journal article" date="2015" name="Stand. Genomic Sci.">
        <title>Genomic Encyclopedia of Bacterial and Archaeal Type Strains, Phase III: the genomes of soil and plant-associated and newly described type strains.</title>
        <authorList>
            <person name="Whitman W.B."/>
            <person name="Woyke T."/>
            <person name="Klenk H.P."/>
            <person name="Zhou Y."/>
            <person name="Lilburn T.G."/>
            <person name="Beck B.J."/>
            <person name="De Vos P."/>
            <person name="Vandamme P."/>
            <person name="Eisen J.A."/>
            <person name="Garrity G."/>
            <person name="Hugenholtz P."/>
            <person name="Kyrpides N.C."/>
        </authorList>
    </citation>
    <scope>NUCLEOTIDE SEQUENCE [LARGE SCALE GENOMIC DNA]</scope>
    <source>
        <strain evidence="1 2">CECT 7306</strain>
    </source>
</reference>
<dbReference type="SUPFAM" id="SSF56059">
    <property type="entry name" value="Glutathione synthetase ATP-binding domain-like"/>
    <property type="match status" value="1"/>
</dbReference>